<sequence>MRTRRHRRTVRRSGRAAALALVAAFVASCTAGEAAPRGDHAATAPGRDGPQGQGAPAPPPEPVALAVDGQRGGEHVVASGGADAVYNYGPTLLVDGGTVRMWWCSQYGSAPPAGDDILYAEADSPSGPFAGPGGGSVPAVFSGNPGAFDAMHTCDPSVLRVGGTYYMYYTGAAGDHAHRNAIGVATSQDGMHWKRVTDGPIVTQAGDTIRDNTYGAGQPAAVFLDGWFYLMFTDTTGQAAGWNGAGQFVLRSRDPLFSAGVEALGPDGFTAVESTAAPRTRSVVDAFSADLMWVDALDAFAIAHQTGDGTRLTFWNRDFTAQPYHPVVIPTQWEEGPGLVRQPDGHAPTSTKDVCGRVPFDVVHATVIGGADAPTDLRHYGIDVHGVDGCGSPGRALAVLDGVALPSPVRTMDLVVGGHVVRVDRRSVATTLARHVLDERVPALDAVPVAARLEAGATAVSAEGRGTGFVLDGTVWPVSSAEALEANDSPVESIGAEQWDAYPKGPALG</sequence>
<dbReference type="PROSITE" id="PS51257">
    <property type="entry name" value="PROKAR_LIPOPROTEIN"/>
    <property type="match status" value="1"/>
</dbReference>
<reference evidence="3 4" key="1">
    <citation type="journal article" date="2012" name="Stand. Genomic Sci.">
        <title>Genome sequence of the soil bacterium Saccharomonospora azurea type strain (NA-128(T)).</title>
        <authorList>
            <person name="Klenk H.P."/>
            <person name="Held B."/>
            <person name="Lucas S."/>
            <person name="Lapidus A."/>
            <person name="Copeland A."/>
            <person name="Hammon N."/>
            <person name="Pitluck S."/>
            <person name="Goodwin L.A."/>
            <person name="Han C."/>
            <person name="Tapia R."/>
            <person name="Brambilla E.M."/>
            <person name="Potter G."/>
            <person name="Land M."/>
            <person name="Ivanova N."/>
            <person name="Rohde M."/>
            <person name="Goker M."/>
            <person name="Detter J.C."/>
            <person name="Kyrpides N.C."/>
            <person name="Woyke T."/>
        </authorList>
    </citation>
    <scope>NUCLEOTIDE SEQUENCE [LARGE SCALE GENOMIC DNA]</scope>
    <source>
        <strain evidence="3 4">NA-128</strain>
    </source>
</reference>
<dbReference type="Proteomes" id="UP000004705">
    <property type="component" value="Chromosome"/>
</dbReference>
<evidence type="ECO:0000313" key="4">
    <source>
        <dbReference type="Proteomes" id="UP000004705"/>
    </source>
</evidence>
<dbReference type="HOGENOM" id="CLU_551693_0_0_11"/>
<protein>
    <submittedName>
        <fullName evidence="3">Beta-xylosidase</fullName>
    </submittedName>
</protein>
<evidence type="ECO:0000256" key="2">
    <source>
        <dbReference type="SAM" id="SignalP"/>
    </source>
</evidence>
<feature type="region of interest" description="Disordered" evidence="1">
    <location>
        <begin position="35"/>
        <end position="62"/>
    </location>
</feature>
<gene>
    <name evidence="3" type="ORF">SacazDRAFT_00026</name>
</gene>
<organism evidence="3 4">
    <name type="scientific">Saccharomonospora azurea NA-128</name>
    <dbReference type="NCBI Taxonomy" id="882081"/>
    <lineage>
        <taxon>Bacteria</taxon>
        <taxon>Bacillati</taxon>
        <taxon>Actinomycetota</taxon>
        <taxon>Actinomycetes</taxon>
        <taxon>Pseudonocardiales</taxon>
        <taxon>Pseudonocardiaceae</taxon>
        <taxon>Saccharomonospora</taxon>
    </lineage>
</organism>
<evidence type="ECO:0000313" key="3">
    <source>
        <dbReference type="EMBL" id="EHY87014.1"/>
    </source>
</evidence>
<name>H8G3D6_9PSEU</name>
<dbReference type="AlphaFoldDB" id="H8G3D6"/>
<feature type="chain" id="PRO_5038957497" evidence="2">
    <location>
        <begin position="32"/>
        <end position="509"/>
    </location>
</feature>
<dbReference type="SUPFAM" id="SSF75005">
    <property type="entry name" value="Arabinanase/levansucrase/invertase"/>
    <property type="match status" value="1"/>
</dbReference>
<keyword evidence="2" id="KW-0732">Signal</keyword>
<dbReference type="InterPro" id="IPR023296">
    <property type="entry name" value="Glyco_hydro_beta-prop_sf"/>
</dbReference>
<feature type="region of interest" description="Disordered" evidence="1">
    <location>
        <begin position="489"/>
        <end position="509"/>
    </location>
</feature>
<feature type="signal peptide" evidence="2">
    <location>
        <begin position="1"/>
        <end position="31"/>
    </location>
</feature>
<dbReference type="Gene3D" id="2.115.10.20">
    <property type="entry name" value="Glycosyl hydrolase domain, family 43"/>
    <property type="match status" value="1"/>
</dbReference>
<accession>H8G3D6</accession>
<dbReference type="PANTHER" id="PTHR35279">
    <property type="match status" value="1"/>
</dbReference>
<keyword evidence="4" id="KW-1185">Reference proteome</keyword>
<dbReference type="PANTHER" id="PTHR35279:SF1">
    <property type="entry name" value="ARABINANASE_LEVANSUCRASE_INVERTASE"/>
    <property type="match status" value="1"/>
</dbReference>
<feature type="compositionally biased region" description="Low complexity" evidence="1">
    <location>
        <begin position="44"/>
        <end position="55"/>
    </location>
</feature>
<dbReference type="RefSeq" id="WP_005437440.1">
    <property type="nucleotide sequence ID" value="NZ_CM001466.1"/>
</dbReference>
<evidence type="ECO:0000256" key="1">
    <source>
        <dbReference type="SAM" id="MobiDB-lite"/>
    </source>
</evidence>
<proteinExistence type="predicted"/>
<dbReference type="EMBL" id="CM001466">
    <property type="protein sequence ID" value="EHY87014.1"/>
    <property type="molecule type" value="Genomic_DNA"/>
</dbReference>